<organism evidence="2 3">
    <name type="scientific">Sparassis crispa</name>
    <dbReference type="NCBI Taxonomy" id="139825"/>
    <lineage>
        <taxon>Eukaryota</taxon>
        <taxon>Fungi</taxon>
        <taxon>Dikarya</taxon>
        <taxon>Basidiomycota</taxon>
        <taxon>Agaricomycotina</taxon>
        <taxon>Agaricomycetes</taxon>
        <taxon>Polyporales</taxon>
        <taxon>Sparassidaceae</taxon>
        <taxon>Sparassis</taxon>
    </lineage>
</organism>
<dbReference type="GeneID" id="38779930"/>
<dbReference type="RefSeq" id="XP_027613926.1">
    <property type="nucleotide sequence ID" value="XM_027758125.1"/>
</dbReference>
<dbReference type="Proteomes" id="UP000287166">
    <property type="component" value="Unassembled WGS sequence"/>
</dbReference>
<protein>
    <submittedName>
        <fullName evidence="2">Uncharacterized protein</fullName>
    </submittedName>
</protein>
<dbReference type="AlphaFoldDB" id="A0A401GLF5"/>
<feature type="region of interest" description="Disordered" evidence="1">
    <location>
        <begin position="70"/>
        <end position="95"/>
    </location>
</feature>
<dbReference type="EMBL" id="BFAD01000005">
    <property type="protein sequence ID" value="GBE83013.1"/>
    <property type="molecule type" value="Genomic_DNA"/>
</dbReference>
<dbReference type="InParanoid" id="A0A401GLF5"/>
<accession>A0A401GLF5</accession>
<name>A0A401GLF5_9APHY</name>
<comment type="caution">
    <text evidence="2">The sequence shown here is derived from an EMBL/GenBank/DDBJ whole genome shotgun (WGS) entry which is preliminary data.</text>
</comment>
<sequence>MQEGKVVTVKFINPQSRKEDKNKYVFSDASFGKKSWQYVSSAVNLLDHRVDRIVTEAKKIYKSNMQDVIEVSDEEDSNDEHANLVDADSEDDYDS</sequence>
<proteinExistence type="predicted"/>
<evidence type="ECO:0000313" key="2">
    <source>
        <dbReference type="EMBL" id="GBE83013.1"/>
    </source>
</evidence>
<evidence type="ECO:0000256" key="1">
    <source>
        <dbReference type="SAM" id="MobiDB-lite"/>
    </source>
</evidence>
<evidence type="ECO:0000313" key="3">
    <source>
        <dbReference type="Proteomes" id="UP000287166"/>
    </source>
</evidence>
<reference evidence="2 3" key="1">
    <citation type="journal article" date="2018" name="Sci. Rep.">
        <title>Genome sequence of the cauliflower mushroom Sparassis crispa (Hanabiratake) and its association with beneficial usage.</title>
        <authorList>
            <person name="Kiyama R."/>
            <person name="Furutani Y."/>
            <person name="Kawaguchi K."/>
            <person name="Nakanishi T."/>
        </authorList>
    </citation>
    <scope>NUCLEOTIDE SEQUENCE [LARGE SCALE GENOMIC DNA]</scope>
</reference>
<gene>
    <name evidence="2" type="ORF">SCP_0500560</name>
</gene>
<keyword evidence="3" id="KW-1185">Reference proteome</keyword>